<accession>A0ACC1QEG1</accession>
<comment type="caution">
    <text evidence="1">The sequence shown here is derived from an EMBL/GenBank/DDBJ whole genome shotgun (WGS) entry which is preliminary data.</text>
</comment>
<name>A0ACC1QEG1_9HYPO</name>
<dbReference type="Proteomes" id="UP001148737">
    <property type="component" value="Unassembled WGS sequence"/>
</dbReference>
<evidence type="ECO:0000313" key="1">
    <source>
        <dbReference type="EMBL" id="KAJ3473954.1"/>
    </source>
</evidence>
<proteinExistence type="predicted"/>
<organism evidence="1 2">
    <name type="scientific">Lecanicillium saksenae</name>
    <dbReference type="NCBI Taxonomy" id="468837"/>
    <lineage>
        <taxon>Eukaryota</taxon>
        <taxon>Fungi</taxon>
        <taxon>Dikarya</taxon>
        <taxon>Ascomycota</taxon>
        <taxon>Pezizomycotina</taxon>
        <taxon>Sordariomycetes</taxon>
        <taxon>Hypocreomycetidae</taxon>
        <taxon>Hypocreales</taxon>
        <taxon>Cordycipitaceae</taxon>
        <taxon>Lecanicillium</taxon>
    </lineage>
</organism>
<keyword evidence="2" id="KW-1185">Reference proteome</keyword>
<gene>
    <name evidence="1" type="ORF">NLG97_g10058</name>
</gene>
<dbReference type="EMBL" id="JANAKD010002314">
    <property type="protein sequence ID" value="KAJ3473954.1"/>
    <property type="molecule type" value="Genomic_DNA"/>
</dbReference>
<evidence type="ECO:0000313" key="2">
    <source>
        <dbReference type="Proteomes" id="UP001148737"/>
    </source>
</evidence>
<protein>
    <submittedName>
        <fullName evidence="1">Uncharacterized protein</fullName>
    </submittedName>
</protein>
<reference evidence="1" key="1">
    <citation type="submission" date="2022-07" db="EMBL/GenBank/DDBJ databases">
        <title>Genome Sequence of Lecanicillium saksenae.</title>
        <authorList>
            <person name="Buettner E."/>
        </authorList>
    </citation>
    <scope>NUCLEOTIDE SEQUENCE</scope>
    <source>
        <strain evidence="1">VT-O1</strain>
    </source>
</reference>
<sequence length="78" mass="8637">MPPAKLSTASPAFMLLGGVSTLPSGTLVRGLLNKPKATPQRFRDVEAEWDFFQLRTYGVGIPERASKMKRRSDVSDRT</sequence>